<dbReference type="AlphaFoldDB" id="A0A178IKQ5"/>
<evidence type="ECO:0000256" key="1">
    <source>
        <dbReference type="SAM" id="MobiDB-lite"/>
    </source>
</evidence>
<keyword evidence="3" id="KW-1185">Reference proteome</keyword>
<dbReference type="OrthoDB" id="183703at2"/>
<evidence type="ECO:0000313" key="3">
    <source>
        <dbReference type="Proteomes" id="UP000078486"/>
    </source>
</evidence>
<feature type="region of interest" description="Disordered" evidence="1">
    <location>
        <begin position="597"/>
        <end position="630"/>
    </location>
</feature>
<dbReference type="Proteomes" id="UP000078486">
    <property type="component" value="Unassembled WGS sequence"/>
</dbReference>
<protein>
    <recommendedName>
        <fullName evidence="4">Tetratricopeptide repeat protein</fullName>
    </recommendedName>
</protein>
<evidence type="ECO:0000313" key="2">
    <source>
        <dbReference type="EMBL" id="OAM90261.1"/>
    </source>
</evidence>
<name>A0A178IKQ5_9BACT</name>
<evidence type="ECO:0008006" key="4">
    <source>
        <dbReference type="Google" id="ProtNLM"/>
    </source>
</evidence>
<reference evidence="2 3" key="1">
    <citation type="submission" date="2016-01" db="EMBL/GenBank/DDBJ databases">
        <title>High potential of lignocellulose degradation of a new Verrucomicrobia species.</title>
        <authorList>
            <person name="Wang Y."/>
            <person name="Shi Y."/>
            <person name="Qiu Z."/>
            <person name="Liu S."/>
            <person name="Yang H."/>
        </authorList>
    </citation>
    <scope>NUCLEOTIDE SEQUENCE [LARGE SCALE GENOMIC DNA]</scope>
    <source>
        <strain evidence="2 3">TSB47</strain>
    </source>
</reference>
<comment type="caution">
    <text evidence="2">The sequence shown here is derived from an EMBL/GenBank/DDBJ whole genome shotgun (WGS) entry which is preliminary data.</text>
</comment>
<accession>A0A178IKQ5</accession>
<feature type="compositionally biased region" description="Low complexity" evidence="1">
    <location>
        <begin position="601"/>
        <end position="619"/>
    </location>
</feature>
<gene>
    <name evidence="2" type="ORF">AW736_01095</name>
</gene>
<organism evidence="2 3">
    <name type="scientific">Termitidicoccus mucosus</name>
    <dbReference type="NCBI Taxonomy" id="1184151"/>
    <lineage>
        <taxon>Bacteria</taxon>
        <taxon>Pseudomonadati</taxon>
        <taxon>Verrucomicrobiota</taxon>
        <taxon>Opitutia</taxon>
        <taxon>Opitutales</taxon>
        <taxon>Opitutaceae</taxon>
        <taxon>Termitidicoccus</taxon>
    </lineage>
</organism>
<dbReference type="SUPFAM" id="SSF48452">
    <property type="entry name" value="TPR-like"/>
    <property type="match status" value="1"/>
</dbReference>
<dbReference type="EMBL" id="LRRQ01000063">
    <property type="protein sequence ID" value="OAM90261.1"/>
    <property type="molecule type" value="Genomic_DNA"/>
</dbReference>
<sequence length="630" mass="68684">MPPASHFQPRRFCHVHGLTFATVALFCAAFVPLSAKPKKDAAPPPSEVVEMEGLTVTDARELPPPEEWSYTTIPGFEVLSNASTRATQRLMRDFVIFRDALGIVWPIQFRDPPPSAIILCGRNNAFEQFLPAATKEDGTPVDIGRASITLINREQGFIVMDLQTKSLDLDPSMIGMESPDAGPASFEIDHYAQLYREYVRYLLSQFGASLPPWFEEGLCQIIMKMDVDKRTIIFGKIDDPDDYPSPRGAGAGAAAAPLLASDDEDSGDSSDPGFIGNVTIDDRDFNIVLRRRALLNFKDFFGVKADSPVAQNPLGNNVWAKQCQAFVHMCLFSTGGKYKKPFAEFLTRSAKEPVTPELFRECFGKTYNRFLVELRGYISFTSYTAQQVTITSGPPLLADPPEMRVASEGVSARIKGDALMIAGKPQAALNTLRAASIRGDQTAPLLASLGIAAHAAGEDTRARKALEAAVADQTTRGRAYTTLARIHLSEAQGELSPSQLSSILQLLFEARKIRPTLPDTYELIAEAWTRSSASPKDEHLAVLVEGIKRFPRDVELVYQTAELATRIANYDGARSLIAHGLKITTDTPVRERFAKLQSTLPSPSMPAEAPPSAVEPSPVNTGMPASAPAS</sequence>
<dbReference type="InterPro" id="IPR011990">
    <property type="entry name" value="TPR-like_helical_dom_sf"/>
</dbReference>
<dbReference type="RefSeq" id="WP_145928474.1">
    <property type="nucleotide sequence ID" value="NZ_CP109796.1"/>
</dbReference>
<dbReference type="STRING" id="1184151.AW736_01095"/>
<proteinExistence type="predicted"/>
<dbReference type="Gene3D" id="1.25.40.10">
    <property type="entry name" value="Tetratricopeptide repeat domain"/>
    <property type="match status" value="1"/>
</dbReference>